<dbReference type="AlphaFoldDB" id="A0AAW0CTC7"/>
<sequence length="411" mass="46353">MYLIRIYTWTETMIRPKLRRSEFSSHSIERRNYARIVTLTRGQINPNLQLHAKCHLFGFIYSIELTRTDWLSFNLFNANRSYRSDSVILIVQSFNEECAMRCTFRLVSAVTAASHRNSHFTRPSRYSTSTALKHKSSIKLNGAHLTCFRIQAGILIYISRACATSVGPTNQAFARTRRDERADAAVARGELRRREVDGGRGSGKQEKDKAARTSFGPEWVLERGAAGRLSAFTAVAVGRCTRRNEASRGVAAANSVRGARTEESAFLAPLRVCVWTRWDEARREAWAARCLLFVAKRRRSRRKTDSAASAASREGSDGGLERGEEESVGFREGVVSRNRTRRRGYERMTAASGYGGRWDGGIRFRRGYVQLRWLADVAEPATAFSRRIGSRYVGVDSAEKADERWDQGGRG</sequence>
<organism evidence="3 4">
    <name type="scientific">Favolaschia claudopus</name>
    <dbReference type="NCBI Taxonomy" id="2862362"/>
    <lineage>
        <taxon>Eukaryota</taxon>
        <taxon>Fungi</taxon>
        <taxon>Dikarya</taxon>
        <taxon>Basidiomycota</taxon>
        <taxon>Agaricomycotina</taxon>
        <taxon>Agaricomycetes</taxon>
        <taxon>Agaricomycetidae</taxon>
        <taxon>Agaricales</taxon>
        <taxon>Marasmiineae</taxon>
        <taxon>Mycenaceae</taxon>
        <taxon>Favolaschia</taxon>
    </lineage>
</organism>
<evidence type="ECO:0000313" key="2">
    <source>
        <dbReference type="EMBL" id="KAK7042074.1"/>
    </source>
</evidence>
<feature type="region of interest" description="Disordered" evidence="1">
    <location>
        <begin position="303"/>
        <end position="332"/>
    </location>
</feature>
<name>A0AAW0CTC7_9AGAR</name>
<dbReference type="Proteomes" id="UP001362999">
    <property type="component" value="Unassembled WGS sequence"/>
</dbReference>
<feature type="compositionally biased region" description="Basic and acidic residues" evidence="1">
    <location>
        <begin position="190"/>
        <end position="211"/>
    </location>
</feature>
<feature type="region of interest" description="Disordered" evidence="1">
    <location>
        <begin position="190"/>
        <end position="213"/>
    </location>
</feature>
<gene>
    <name evidence="2" type="ORF">R3P38DRAFT_3348184</name>
    <name evidence="3" type="ORF">R3P38DRAFT_3348187</name>
</gene>
<accession>A0AAW0CTC7</accession>
<evidence type="ECO:0000313" key="3">
    <source>
        <dbReference type="EMBL" id="KAK7042077.1"/>
    </source>
</evidence>
<comment type="caution">
    <text evidence="3">The sequence shown here is derived from an EMBL/GenBank/DDBJ whole genome shotgun (WGS) entry which is preliminary data.</text>
</comment>
<dbReference type="EMBL" id="JAWWNJ010000013">
    <property type="protein sequence ID" value="KAK7042077.1"/>
    <property type="molecule type" value="Genomic_DNA"/>
</dbReference>
<reference evidence="3 4" key="1">
    <citation type="journal article" date="2024" name="J Genomics">
        <title>Draft genome sequencing and assembly of Favolaschia claudopus CIRM-BRFM 2984 isolated from oak limbs.</title>
        <authorList>
            <person name="Navarro D."/>
            <person name="Drula E."/>
            <person name="Chaduli D."/>
            <person name="Cazenave R."/>
            <person name="Ahrendt S."/>
            <person name="Wang J."/>
            <person name="Lipzen A."/>
            <person name="Daum C."/>
            <person name="Barry K."/>
            <person name="Grigoriev I.V."/>
            <person name="Favel A."/>
            <person name="Rosso M.N."/>
            <person name="Martin F."/>
        </authorList>
    </citation>
    <scope>NUCLEOTIDE SEQUENCE [LARGE SCALE GENOMIC DNA]</scope>
    <source>
        <strain evidence="3 4">CIRM-BRFM 2984</strain>
    </source>
</reference>
<dbReference type="EMBL" id="JAWWNJ010000013">
    <property type="protein sequence ID" value="KAK7042074.1"/>
    <property type="molecule type" value="Genomic_DNA"/>
</dbReference>
<keyword evidence="4" id="KW-1185">Reference proteome</keyword>
<proteinExistence type="predicted"/>
<evidence type="ECO:0000313" key="4">
    <source>
        <dbReference type="Proteomes" id="UP001362999"/>
    </source>
</evidence>
<evidence type="ECO:0000256" key="1">
    <source>
        <dbReference type="SAM" id="MobiDB-lite"/>
    </source>
</evidence>
<protein>
    <submittedName>
        <fullName evidence="3">Uncharacterized protein</fullName>
    </submittedName>
</protein>